<dbReference type="InterPro" id="IPR018303">
    <property type="entry name" value="ATPase_P-typ_P_site"/>
</dbReference>
<evidence type="ECO:0000256" key="4">
    <source>
        <dbReference type="ARBA" id="ARBA00022723"/>
    </source>
</evidence>
<dbReference type="NCBIfam" id="TIGR01494">
    <property type="entry name" value="ATPase_P-type"/>
    <property type="match status" value="2"/>
</dbReference>
<dbReference type="SUPFAM" id="SSF56784">
    <property type="entry name" value="HAD-like"/>
    <property type="match status" value="1"/>
</dbReference>
<dbReference type="Gene3D" id="3.40.50.1000">
    <property type="entry name" value="HAD superfamily/HAD-like"/>
    <property type="match status" value="1"/>
</dbReference>
<dbReference type="SFLD" id="SFLDS00003">
    <property type="entry name" value="Haloacid_Dehalogenase"/>
    <property type="match status" value="1"/>
</dbReference>
<dbReference type="SUPFAM" id="SSF81665">
    <property type="entry name" value="Calcium ATPase, transmembrane domain M"/>
    <property type="match status" value="1"/>
</dbReference>
<feature type="transmembrane region" description="Helical" evidence="11">
    <location>
        <begin position="477"/>
        <end position="496"/>
    </location>
</feature>
<feature type="transmembrane region" description="Helical" evidence="11">
    <location>
        <begin position="820"/>
        <end position="845"/>
    </location>
</feature>
<dbReference type="GO" id="GO:0046872">
    <property type="term" value="F:metal ion binding"/>
    <property type="evidence" value="ECO:0007669"/>
    <property type="project" value="UniProtKB-KW"/>
</dbReference>
<dbReference type="Pfam" id="PF00122">
    <property type="entry name" value="E1-E2_ATPase"/>
    <property type="match status" value="1"/>
</dbReference>
<keyword evidence="3 11" id="KW-0812">Transmembrane</keyword>
<dbReference type="PRINTS" id="PR00119">
    <property type="entry name" value="CATATPASE"/>
</dbReference>
<evidence type="ECO:0000256" key="12">
    <source>
        <dbReference type="SAM" id="MobiDB-lite"/>
    </source>
</evidence>
<dbReference type="InterPro" id="IPR023214">
    <property type="entry name" value="HAD_sf"/>
</dbReference>
<evidence type="ECO:0000256" key="2">
    <source>
        <dbReference type="ARBA" id="ARBA00006024"/>
    </source>
</evidence>
<reference evidence="14 15" key="1">
    <citation type="submission" date="2019-07" db="EMBL/GenBank/DDBJ databases">
        <title>Qingshengfaniella alkalisoli gen. nov., sp. nov., isolated from saline soil.</title>
        <authorList>
            <person name="Xu L."/>
            <person name="Huang X.-X."/>
            <person name="Sun J.-Q."/>
        </authorList>
    </citation>
    <scope>NUCLEOTIDE SEQUENCE [LARGE SCALE GENOMIC DNA]</scope>
    <source>
        <strain evidence="14 15">DSM 27279</strain>
    </source>
</reference>
<name>A0A556AIW6_9BURK</name>
<evidence type="ECO:0000256" key="11">
    <source>
        <dbReference type="RuleBase" id="RU362081"/>
    </source>
</evidence>
<keyword evidence="4 11" id="KW-0479">Metal-binding</keyword>
<comment type="similarity">
    <text evidence="2 11">Belongs to the cation transport ATPase (P-type) (TC 3.A.3) family. Type IB subfamily.</text>
</comment>
<evidence type="ECO:0000256" key="10">
    <source>
        <dbReference type="ARBA" id="ARBA00023136"/>
    </source>
</evidence>
<dbReference type="NCBIfam" id="TIGR01525">
    <property type="entry name" value="ATPase-IB_hvy"/>
    <property type="match status" value="1"/>
</dbReference>
<keyword evidence="8" id="KW-1278">Translocase</keyword>
<dbReference type="Gene3D" id="2.70.150.10">
    <property type="entry name" value="Calcium-transporting ATPase, cytoplasmic transduction domain A"/>
    <property type="match status" value="1"/>
</dbReference>
<keyword evidence="6 11" id="KW-0067">ATP-binding</keyword>
<dbReference type="AlphaFoldDB" id="A0A556AIW6"/>
<dbReference type="Gene3D" id="1.20.1110.10">
    <property type="entry name" value="Calcium-transporting ATPase, transmembrane domain"/>
    <property type="match status" value="1"/>
</dbReference>
<feature type="domain" description="P-type ATPase A" evidence="13">
    <location>
        <begin position="341"/>
        <end position="457"/>
    </location>
</feature>
<keyword evidence="10 11" id="KW-0472">Membrane</keyword>
<dbReference type="Pfam" id="PF00702">
    <property type="entry name" value="Hydrolase"/>
    <property type="match status" value="1"/>
</dbReference>
<comment type="caution">
    <text evidence="14">The sequence shown here is derived from an EMBL/GenBank/DDBJ whole genome shotgun (WGS) entry which is preliminary data.</text>
</comment>
<dbReference type="Proteomes" id="UP000318405">
    <property type="component" value="Unassembled WGS sequence"/>
</dbReference>
<keyword evidence="11" id="KW-1003">Cell membrane</keyword>
<dbReference type="InterPro" id="IPR036412">
    <property type="entry name" value="HAD-like_sf"/>
</dbReference>
<dbReference type="InterPro" id="IPR059000">
    <property type="entry name" value="ATPase_P-type_domA"/>
</dbReference>
<dbReference type="GO" id="GO:0005524">
    <property type="term" value="F:ATP binding"/>
    <property type="evidence" value="ECO:0007669"/>
    <property type="project" value="UniProtKB-UniRule"/>
</dbReference>
<dbReference type="GO" id="GO:0015662">
    <property type="term" value="F:P-type ion transporter activity"/>
    <property type="evidence" value="ECO:0007669"/>
    <property type="project" value="UniProtKB-ARBA"/>
</dbReference>
<keyword evidence="5 11" id="KW-0547">Nucleotide-binding</keyword>
<dbReference type="InterPro" id="IPR044492">
    <property type="entry name" value="P_typ_ATPase_HD_dom"/>
</dbReference>
<dbReference type="OrthoDB" id="8552908at2"/>
<evidence type="ECO:0000256" key="3">
    <source>
        <dbReference type="ARBA" id="ARBA00022692"/>
    </source>
</evidence>
<keyword evidence="15" id="KW-1185">Reference proteome</keyword>
<accession>A0A556AIW6</accession>
<dbReference type="GO" id="GO:0019829">
    <property type="term" value="F:ATPase-coupled monoatomic cation transmembrane transporter activity"/>
    <property type="evidence" value="ECO:0007669"/>
    <property type="project" value="InterPro"/>
</dbReference>
<evidence type="ECO:0000256" key="9">
    <source>
        <dbReference type="ARBA" id="ARBA00022989"/>
    </source>
</evidence>
<dbReference type="GO" id="GO:0030001">
    <property type="term" value="P:metal ion transport"/>
    <property type="evidence" value="ECO:0007669"/>
    <property type="project" value="UniProtKB-ARBA"/>
</dbReference>
<dbReference type="Gene3D" id="3.30.70.100">
    <property type="match status" value="2"/>
</dbReference>
<keyword evidence="7" id="KW-0460">Magnesium</keyword>
<evidence type="ECO:0000313" key="15">
    <source>
        <dbReference type="Proteomes" id="UP000318405"/>
    </source>
</evidence>
<dbReference type="InterPro" id="IPR008250">
    <property type="entry name" value="ATPase_P-typ_transduc_dom_A_sf"/>
</dbReference>
<feature type="compositionally biased region" description="Basic and acidic residues" evidence="12">
    <location>
        <begin position="180"/>
        <end position="194"/>
    </location>
</feature>
<dbReference type="PANTHER" id="PTHR43079:SF1">
    <property type="entry name" value="CADMIUM_ZINC-TRANSPORTING ATPASE HMA1, CHLOROPLASTIC-RELATED"/>
    <property type="match status" value="1"/>
</dbReference>
<organism evidence="14 15">
    <name type="scientific">Verticiella sediminum</name>
    <dbReference type="NCBI Taxonomy" id="1247510"/>
    <lineage>
        <taxon>Bacteria</taxon>
        <taxon>Pseudomonadati</taxon>
        <taxon>Pseudomonadota</taxon>
        <taxon>Betaproteobacteria</taxon>
        <taxon>Burkholderiales</taxon>
        <taxon>Alcaligenaceae</taxon>
        <taxon>Verticiella</taxon>
    </lineage>
</organism>
<dbReference type="GO" id="GO:0016887">
    <property type="term" value="F:ATP hydrolysis activity"/>
    <property type="evidence" value="ECO:0007669"/>
    <property type="project" value="InterPro"/>
</dbReference>
<dbReference type="InterPro" id="IPR023299">
    <property type="entry name" value="ATPase_P-typ_cyto_dom_N"/>
</dbReference>
<evidence type="ECO:0000256" key="1">
    <source>
        <dbReference type="ARBA" id="ARBA00004141"/>
    </source>
</evidence>
<comment type="subcellular location">
    <subcellularLocation>
        <location evidence="11">Cell membrane</location>
    </subcellularLocation>
    <subcellularLocation>
        <location evidence="1">Membrane</location>
        <topology evidence="1">Multi-pass membrane protein</topology>
    </subcellularLocation>
</comment>
<dbReference type="InterPro" id="IPR001757">
    <property type="entry name" value="P_typ_ATPase"/>
</dbReference>
<dbReference type="EMBL" id="VLTJ01000029">
    <property type="protein sequence ID" value="TSH92819.1"/>
    <property type="molecule type" value="Genomic_DNA"/>
</dbReference>
<evidence type="ECO:0000256" key="5">
    <source>
        <dbReference type="ARBA" id="ARBA00022741"/>
    </source>
</evidence>
<dbReference type="InterPro" id="IPR023298">
    <property type="entry name" value="ATPase_P-typ_TM_dom_sf"/>
</dbReference>
<evidence type="ECO:0000256" key="7">
    <source>
        <dbReference type="ARBA" id="ARBA00022842"/>
    </source>
</evidence>
<dbReference type="GO" id="GO:0005886">
    <property type="term" value="C:plasma membrane"/>
    <property type="evidence" value="ECO:0007669"/>
    <property type="project" value="UniProtKB-SubCell"/>
</dbReference>
<keyword evidence="9 11" id="KW-1133">Transmembrane helix</keyword>
<dbReference type="PANTHER" id="PTHR43079">
    <property type="entry name" value="PROBABLE CADMIUM/ZINC-TRANSPORTING ATPASE HMA1"/>
    <property type="match status" value="1"/>
</dbReference>
<proteinExistence type="inferred from homology"/>
<feature type="transmembrane region" description="Helical" evidence="11">
    <location>
        <begin position="260"/>
        <end position="277"/>
    </location>
</feature>
<dbReference type="SUPFAM" id="SSF81653">
    <property type="entry name" value="Calcium ATPase, transduction domain A"/>
    <property type="match status" value="1"/>
</dbReference>
<feature type="transmembrane region" description="Helical" evidence="11">
    <location>
        <begin position="508"/>
        <end position="532"/>
    </location>
</feature>
<dbReference type="PROSITE" id="PS00154">
    <property type="entry name" value="ATPASE_E1_E2"/>
    <property type="match status" value="1"/>
</dbReference>
<protein>
    <submittedName>
        <fullName evidence="14">Heavy metal translocating P-type ATPase</fullName>
    </submittedName>
</protein>
<evidence type="ECO:0000313" key="14">
    <source>
        <dbReference type="EMBL" id="TSH92819.1"/>
    </source>
</evidence>
<dbReference type="InterPro" id="IPR027256">
    <property type="entry name" value="P-typ_ATPase_IB"/>
</dbReference>
<dbReference type="RefSeq" id="WP_143949185.1">
    <property type="nucleotide sequence ID" value="NZ_BAABMB010000001.1"/>
</dbReference>
<feature type="region of interest" description="Disordered" evidence="12">
    <location>
        <begin position="168"/>
        <end position="203"/>
    </location>
</feature>
<dbReference type="Gene3D" id="3.40.1110.10">
    <property type="entry name" value="Calcium-transporting ATPase, cytoplasmic domain N"/>
    <property type="match status" value="1"/>
</dbReference>
<gene>
    <name evidence="14" type="ORF">FOZ76_15570</name>
</gene>
<evidence type="ECO:0000256" key="8">
    <source>
        <dbReference type="ARBA" id="ARBA00022967"/>
    </source>
</evidence>
<evidence type="ECO:0000256" key="6">
    <source>
        <dbReference type="ARBA" id="ARBA00022840"/>
    </source>
</evidence>
<dbReference type="SFLD" id="SFLDG00002">
    <property type="entry name" value="C1.7:_P-type_atpase_like"/>
    <property type="match status" value="1"/>
</dbReference>
<sequence length="881" mass="92117">MTEKLRLDIPLVLPDVDSAADRCVSRLTAELVGRDGVESAHVVPADDGGAAQLCVHYDPAVLPLPRIRELVRAAGAQITQRYGHALWRLDIPHQRRADTIAERLRELPGVLEAQASASGLVRVEFDRARIDPIGLRGYLQTLQPGGHVAAVYETDELPAPAPAAQAGAGVAARPHHHDHDHHDHGVPGDAREPADEAGATPAGAVVRDTSHAQPHSHVHGHGHGLRLFGRNSELVFSLACGALLGLGLLLRQIWPDAGAWALACFVAAYVFGGFFTLAEALDNLRLRRFEIDTLMLVAAAGAAALGAWAEGALLLFLFSLGHALEHYAMGRAERAIRSLAELAPDSALVRRGEQWRETPVQALVPGDVVLVKADARLPADGFVVRGESAVNQAPVTGESVPVDKRPVADPAEARAQPARLDEANRVFAGTINGSGTLEVEVSRRADDSTLARLVRLVSEAETQKSPTQRFTDRFERVFVPAVLALVVLLLFAWVVVDEPFRDSFYRAMAVLVAASPCALAIATPSAVLSGVARAARGGVLVKGGGPLENLGSVDAIAFDKTGTLTIGRPRITDVAPAPGVDAQALLAVAVAVERLSDHPLARAIARDGAGRLAAPAPSAEALESLTGRGVRARIGEDTVWIGKAAMFGEGGLAPLDPAVHREAERLAAAGRTTMVVRRGASDLGVIALMDTARPEARAALSRLRALGVRRLAMISGDNPTVADAVARELGLDQALGGLLPDDKVEAIRRLRRQGKVAMVGDGVNDAPAMAHATVGVAMGAAGSDVALETADVALMADDLSALPFAVALSRRTRAVILQNVCISLGVVAFLVPATILGLGIGPAVALHEGTTLVVVANALRLLAWRDRAAAPAVGAVARAGA</sequence>
<dbReference type="SFLD" id="SFLDF00027">
    <property type="entry name" value="p-type_atpase"/>
    <property type="match status" value="1"/>
</dbReference>
<evidence type="ECO:0000259" key="13">
    <source>
        <dbReference type="Pfam" id="PF00122"/>
    </source>
</evidence>
<dbReference type="InterPro" id="IPR051949">
    <property type="entry name" value="Cation_Transport_ATPase"/>
</dbReference>
<feature type="transmembrane region" description="Helical" evidence="11">
    <location>
        <begin position="234"/>
        <end position="254"/>
    </location>
</feature>